<protein>
    <submittedName>
        <fullName evidence="1">Uncharacterized protein</fullName>
    </submittedName>
</protein>
<reference evidence="1" key="1">
    <citation type="submission" date="2021-02" db="EMBL/GenBank/DDBJ databases">
        <authorList>
            <consortium name="DOE Joint Genome Institute"/>
            <person name="Ahrendt S."/>
            <person name="Looney B.P."/>
            <person name="Miyauchi S."/>
            <person name="Morin E."/>
            <person name="Drula E."/>
            <person name="Courty P.E."/>
            <person name="Chicoki N."/>
            <person name="Fauchery L."/>
            <person name="Kohler A."/>
            <person name="Kuo A."/>
            <person name="Labutti K."/>
            <person name="Pangilinan J."/>
            <person name="Lipzen A."/>
            <person name="Riley R."/>
            <person name="Andreopoulos W."/>
            <person name="He G."/>
            <person name="Johnson J."/>
            <person name="Barry K.W."/>
            <person name="Grigoriev I.V."/>
            <person name="Nagy L."/>
            <person name="Hibbett D."/>
            <person name="Henrissat B."/>
            <person name="Matheny P.B."/>
            <person name="Labbe J."/>
            <person name="Martin F."/>
        </authorList>
    </citation>
    <scope>NUCLEOTIDE SEQUENCE</scope>
    <source>
        <strain evidence="1">EC-137</strain>
    </source>
</reference>
<dbReference type="Proteomes" id="UP000814128">
    <property type="component" value="Unassembled WGS sequence"/>
</dbReference>
<comment type="caution">
    <text evidence="1">The sequence shown here is derived from an EMBL/GenBank/DDBJ whole genome shotgun (WGS) entry which is preliminary data.</text>
</comment>
<evidence type="ECO:0000313" key="2">
    <source>
        <dbReference type="Proteomes" id="UP000814128"/>
    </source>
</evidence>
<organism evidence="1 2">
    <name type="scientific">Vararia minispora EC-137</name>
    <dbReference type="NCBI Taxonomy" id="1314806"/>
    <lineage>
        <taxon>Eukaryota</taxon>
        <taxon>Fungi</taxon>
        <taxon>Dikarya</taxon>
        <taxon>Basidiomycota</taxon>
        <taxon>Agaricomycotina</taxon>
        <taxon>Agaricomycetes</taxon>
        <taxon>Russulales</taxon>
        <taxon>Lachnocladiaceae</taxon>
        <taxon>Vararia</taxon>
    </lineage>
</organism>
<evidence type="ECO:0000313" key="1">
    <source>
        <dbReference type="EMBL" id="KAI0035935.1"/>
    </source>
</evidence>
<dbReference type="EMBL" id="MU273477">
    <property type="protein sequence ID" value="KAI0035935.1"/>
    <property type="molecule type" value="Genomic_DNA"/>
</dbReference>
<reference evidence="1" key="2">
    <citation type="journal article" date="2022" name="New Phytol.">
        <title>Evolutionary transition to the ectomycorrhizal habit in the genomes of a hyperdiverse lineage of mushroom-forming fungi.</title>
        <authorList>
            <person name="Looney B."/>
            <person name="Miyauchi S."/>
            <person name="Morin E."/>
            <person name="Drula E."/>
            <person name="Courty P.E."/>
            <person name="Kohler A."/>
            <person name="Kuo A."/>
            <person name="LaButti K."/>
            <person name="Pangilinan J."/>
            <person name="Lipzen A."/>
            <person name="Riley R."/>
            <person name="Andreopoulos W."/>
            <person name="He G."/>
            <person name="Johnson J."/>
            <person name="Nolan M."/>
            <person name="Tritt A."/>
            <person name="Barry K.W."/>
            <person name="Grigoriev I.V."/>
            <person name="Nagy L.G."/>
            <person name="Hibbett D."/>
            <person name="Henrissat B."/>
            <person name="Matheny P.B."/>
            <person name="Labbe J."/>
            <person name="Martin F.M."/>
        </authorList>
    </citation>
    <scope>NUCLEOTIDE SEQUENCE</scope>
    <source>
        <strain evidence="1">EC-137</strain>
    </source>
</reference>
<accession>A0ACB8QVV7</accession>
<keyword evidence="2" id="KW-1185">Reference proteome</keyword>
<proteinExistence type="predicted"/>
<gene>
    <name evidence="1" type="ORF">K488DRAFT_42135</name>
</gene>
<sequence>MNVDEPVKSSTRKRKRSVPTQVKIEPGTSRGGRGATATPSGQVTRRQRMQSSTARSVNAEATRVFARWERNSSYYPGYVQGRSNATYAIRFDDGEDACVDLQHLRRCELRPGDEVYHNQEGLATTVRAGDLTGPKSKVTIEAKGETTTVNLAELSVSGKVIAVRWEDRKLRAEDVVPNSVNWVDTPTPSRRSTANGFGDTFEGFGFVLSSLADPKEKERRTANLKRLIQSQGGTIVEDWSEIYPIEQGQWSQRNSRWEAKASEIRYKEPAFSKVFLVSDIESTKPKYLMALALGVPCLDESRMKEFAEGVCTIKHWREILLPAGSSSTLSGKMSQHVDLEWGEKEAHMSSACTDESKAMRVFKDMSILLIGADYLPETKSGRGRRASSVDNESARFVPMIILFMGAKRVVTASDLGTFKPKELGEFDYVIVKDPHAVGLNHKAQTTYISFDWVKDCLISNRLHARLY</sequence>
<name>A0ACB8QVV7_9AGAM</name>